<dbReference type="PROSITE" id="PS00862">
    <property type="entry name" value="OX2_COVAL_FAD"/>
    <property type="match status" value="1"/>
</dbReference>
<dbReference type="PANTHER" id="PTHR42973">
    <property type="entry name" value="BINDING OXIDOREDUCTASE, PUTATIVE (AFU_ORTHOLOGUE AFUA_1G17690)-RELATED"/>
    <property type="match status" value="1"/>
</dbReference>
<evidence type="ECO:0000256" key="2">
    <source>
        <dbReference type="ARBA" id="ARBA00005466"/>
    </source>
</evidence>
<sequence>MNIPRRAALALAPAALLAGCGVSGSDEKSPSGSASPSGSSPGTPTHAGKPQWSTLADNLRGELVRPSDSSYDSLKKVENPRYDDARPLALLRAKNAKDVAAGLKFAAHYDVPIAVRSGGHNYAGWSAGGAPGTHVPRSLVIDLRDLADVSVGGNGTATVGAGAQLIDVYAAVADKGRAIAAGSCPTVGVTGLTLGGGVGVLTRSYGLTCDQVESVDIVTADGTVRTVDSKHDADLFWACRGGGGGQFGVVTGWKFRTRSAPTVSVFFLEFPASRATDVIDAWQRWAPTADKRLWSTCKYLSGAKHPTPVLKVAGTWIGSSGLDEQIDEFIDAAGAPSSRFTGTHSYLDAMLLEAGCSKLGVSECHIGHGGALERETLSATSHIAGSRLSRTAIGELTDAVQRARAVDGLVEGGVSLDALGGAVEQGSGTAFAYRDALASVQYTATWHSGGGSDGRAYDGYVHDLRSTMVPHWGTGAYVNYADPTLDAKDYFGANAARLRSVKRAYDPHGLFDQPTSV</sequence>
<dbReference type="AlphaFoldDB" id="A0A7Z0D4P4"/>
<evidence type="ECO:0000256" key="6">
    <source>
        <dbReference type="SAM" id="MobiDB-lite"/>
    </source>
</evidence>
<evidence type="ECO:0000256" key="1">
    <source>
        <dbReference type="ARBA" id="ARBA00001974"/>
    </source>
</evidence>
<accession>A0A7Z0D4P4</accession>
<dbReference type="InterPro" id="IPR016167">
    <property type="entry name" value="FAD-bd_PCMH_sub1"/>
</dbReference>
<dbReference type="InterPro" id="IPR036318">
    <property type="entry name" value="FAD-bd_PCMH-like_sf"/>
</dbReference>
<dbReference type="PROSITE" id="PS51387">
    <property type="entry name" value="FAD_PCMH"/>
    <property type="match status" value="1"/>
</dbReference>
<feature type="domain" description="FAD-binding PCMH-type" evidence="7">
    <location>
        <begin position="83"/>
        <end position="260"/>
    </location>
</feature>
<dbReference type="GO" id="GO:0016491">
    <property type="term" value="F:oxidoreductase activity"/>
    <property type="evidence" value="ECO:0007669"/>
    <property type="project" value="UniProtKB-KW"/>
</dbReference>
<dbReference type="InterPro" id="IPR016166">
    <property type="entry name" value="FAD-bd_PCMH"/>
</dbReference>
<dbReference type="SUPFAM" id="SSF56176">
    <property type="entry name" value="FAD-binding/transporter-associated domain-like"/>
    <property type="match status" value="1"/>
</dbReference>
<organism evidence="8 9">
    <name type="scientific">Spelaeicoccus albus</name>
    <dbReference type="NCBI Taxonomy" id="1280376"/>
    <lineage>
        <taxon>Bacteria</taxon>
        <taxon>Bacillati</taxon>
        <taxon>Actinomycetota</taxon>
        <taxon>Actinomycetes</taxon>
        <taxon>Micrococcales</taxon>
        <taxon>Brevibacteriaceae</taxon>
        <taxon>Spelaeicoccus</taxon>
    </lineage>
</organism>
<dbReference type="Gene3D" id="3.30.43.10">
    <property type="entry name" value="Uridine Diphospho-n-acetylenolpyruvylglucosamine Reductase, domain 2"/>
    <property type="match status" value="1"/>
</dbReference>
<keyword evidence="3" id="KW-0285">Flavoprotein</keyword>
<comment type="caution">
    <text evidence="8">The sequence shown here is derived from an EMBL/GenBank/DDBJ whole genome shotgun (WGS) entry which is preliminary data.</text>
</comment>
<comment type="cofactor">
    <cofactor evidence="1">
        <name>FAD</name>
        <dbReference type="ChEBI" id="CHEBI:57692"/>
    </cofactor>
</comment>
<comment type="similarity">
    <text evidence="2">Belongs to the oxygen-dependent FAD-linked oxidoreductase family.</text>
</comment>
<dbReference type="InterPro" id="IPR006094">
    <property type="entry name" value="Oxid_FAD_bind_N"/>
</dbReference>
<dbReference type="Pfam" id="PF08031">
    <property type="entry name" value="BBE"/>
    <property type="match status" value="1"/>
</dbReference>
<dbReference type="PROSITE" id="PS51257">
    <property type="entry name" value="PROKAR_LIPOPROTEIN"/>
    <property type="match status" value="1"/>
</dbReference>
<keyword evidence="4" id="KW-0274">FAD</keyword>
<evidence type="ECO:0000259" key="7">
    <source>
        <dbReference type="PROSITE" id="PS51387"/>
    </source>
</evidence>
<feature type="region of interest" description="Disordered" evidence="6">
    <location>
        <begin position="22"/>
        <end position="52"/>
    </location>
</feature>
<dbReference type="InterPro" id="IPR016169">
    <property type="entry name" value="FAD-bd_PCMH_sub2"/>
</dbReference>
<protein>
    <submittedName>
        <fullName evidence="8">FAD/FMN-containing dehydrogenase</fullName>
    </submittedName>
</protein>
<dbReference type="Proteomes" id="UP000539111">
    <property type="component" value="Unassembled WGS sequence"/>
</dbReference>
<dbReference type="PANTHER" id="PTHR42973:SF39">
    <property type="entry name" value="FAD-BINDING PCMH-TYPE DOMAIN-CONTAINING PROTEIN"/>
    <property type="match status" value="1"/>
</dbReference>
<reference evidence="8 9" key="1">
    <citation type="submission" date="2020-07" db="EMBL/GenBank/DDBJ databases">
        <title>Sequencing the genomes of 1000 actinobacteria strains.</title>
        <authorList>
            <person name="Klenk H.-P."/>
        </authorList>
    </citation>
    <scope>NUCLEOTIDE SEQUENCE [LARGE SCALE GENOMIC DNA]</scope>
    <source>
        <strain evidence="8 9">DSM 26341</strain>
    </source>
</reference>
<keyword evidence="5" id="KW-0560">Oxidoreductase</keyword>
<proteinExistence type="inferred from homology"/>
<dbReference type="Gene3D" id="3.40.462.20">
    <property type="match status" value="1"/>
</dbReference>
<dbReference type="GO" id="GO:0071949">
    <property type="term" value="F:FAD binding"/>
    <property type="evidence" value="ECO:0007669"/>
    <property type="project" value="InterPro"/>
</dbReference>
<dbReference type="InterPro" id="IPR050416">
    <property type="entry name" value="FAD-linked_Oxidoreductase"/>
</dbReference>
<feature type="compositionally biased region" description="Low complexity" evidence="6">
    <location>
        <begin position="30"/>
        <end position="44"/>
    </location>
</feature>
<keyword evidence="9" id="KW-1185">Reference proteome</keyword>
<dbReference type="InterPro" id="IPR012951">
    <property type="entry name" value="BBE"/>
</dbReference>
<gene>
    <name evidence="8" type="ORF">BJY26_003143</name>
</gene>
<dbReference type="RefSeq" id="WP_179429123.1">
    <property type="nucleotide sequence ID" value="NZ_JACBZP010000001.1"/>
</dbReference>
<dbReference type="EMBL" id="JACBZP010000001">
    <property type="protein sequence ID" value="NYI68837.1"/>
    <property type="molecule type" value="Genomic_DNA"/>
</dbReference>
<evidence type="ECO:0000256" key="4">
    <source>
        <dbReference type="ARBA" id="ARBA00022827"/>
    </source>
</evidence>
<evidence type="ECO:0000256" key="5">
    <source>
        <dbReference type="ARBA" id="ARBA00023002"/>
    </source>
</evidence>
<dbReference type="InterPro" id="IPR006093">
    <property type="entry name" value="Oxy_OxRdtase_FAD_BS"/>
</dbReference>
<dbReference type="Gene3D" id="3.30.465.10">
    <property type="match status" value="1"/>
</dbReference>
<evidence type="ECO:0000313" key="9">
    <source>
        <dbReference type="Proteomes" id="UP000539111"/>
    </source>
</evidence>
<evidence type="ECO:0000313" key="8">
    <source>
        <dbReference type="EMBL" id="NYI68837.1"/>
    </source>
</evidence>
<evidence type="ECO:0000256" key="3">
    <source>
        <dbReference type="ARBA" id="ARBA00022630"/>
    </source>
</evidence>
<dbReference type="Pfam" id="PF01565">
    <property type="entry name" value="FAD_binding_4"/>
    <property type="match status" value="1"/>
</dbReference>
<name>A0A7Z0D4P4_9MICO</name>